<dbReference type="GO" id="GO:0008168">
    <property type="term" value="F:methyltransferase activity"/>
    <property type="evidence" value="ECO:0007669"/>
    <property type="project" value="UniProtKB-KW"/>
</dbReference>
<dbReference type="GO" id="GO:0032259">
    <property type="term" value="P:methylation"/>
    <property type="evidence" value="ECO:0007669"/>
    <property type="project" value="UniProtKB-KW"/>
</dbReference>
<reference evidence="3" key="1">
    <citation type="journal article" date="2006" name="PLoS Biol.">
        <title>Macronuclear genome sequence of the ciliate Tetrahymena thermophila, a model eukaryote.</title>
        <authorList>
            <person name="Eisen J.A."/>
            <person name="Coyne R.S."/>
            <person name="Wu M."/>
            <person name="Wu D."/>
            <person name="Thiagarajan M."/>
            <person name="Wortman J.R."/>
            <person name="Badger J.H."/>
            <person name="Ren Q."/>
            <person name="Amedeo P."/>
            <person name="Jones K.M."/>
            <person name="Tallon L.J."/>
            <person name="Delcher A.L."/>
            <person name="Salzberg S.L."/>
            <person name="Silva J.C."/>
            <person name="Haas B.J."/>
            <person name="Majoros W.H."/>
            <person name="Farzad M."/>
            <person name="Carlton J.M."/>
            <person name="Smith R.K. Jr."/>
            <person name="Garg J."/>
            <person name="Pearlman R.E."/>
            <person name="Karrer K.M."/>
            <person name="Sun L."/>
            <person name="Manning G."/>
            <person name="Elde N.C."/>
            <person name="Turkewitz A.P."/>
            <person name="Asai D.J."/>
            <person name="Wilkes D.E."/>
            <person name="Wang Y."/>
            <person name="Cai H."/>
            <person name="Collins K."/>
            <person name="Stewart B.A."/>
            <person name="Lee S.R."/>
            <person name="Wilamowska K."/>
            <person name="Weinberg Z."/>
            <person name="Ruzzo W.L."/>
            <person name="Wloga D."/>
            <person name="Gaertig J."/>
            <person name="Frankel J."/>
            <person name="Tsao C.-C."/>
            <person name="Gorovsky M.A."/>
            <person name="Keeling P.J."/>
            <person name="Waller R.F."/>
            <person name="Patron N.J."/>
            <person name="Cherry J.M."/>
            <person name="Stover N.A."/>
            <person name="Krieger C.J."/>
            <person name="del Toro C."/>
            <person name="Ryder H.F."/>
            <person name="Williamson S.C."/>
            <person name="Barbeau R.A."/>
            <person name="Hamilton E.P."/>
            <person name="Orias E."/>
        </authorList>
    </citation>
    <scope>NUCLEOTIDE SEQUENCE [LARGE SCALE GENOMIC DNA]</scope>
    <source>
        <strain evidence="3">SB210</strain>
    </source>
</reference>
<dbReference type="RefSeq" id="XP_001025076.2">
    <property type="nucleotide sequence ID" value="XM_001025076.2"/>
</dbReference>
<dbReference type="InterPro" id="IPR010721">
    <property type="entry name" value="UstE-like"/>
</dbReference>
<proteinExistence type="predicted"/>
<keyword evidence="1" id="KW-1133">Transmembrane helix</keyword>
<keyword evidence="2" id="KW-0489">Methyltransferase</keyword>
<feature type="transmembrane region" description="Helical" evidence="1">
    <location>
        <begin position="12"/>
        <end position="32"/>
    </location>
</feature>
<gene>
    <name evidence="2" type="ORF">TTHERM_00467800</name>
</gene>
<dbReference type="EMBL" id="GG662441">
    <property type="protein sequence ID" value="EAS04831.2"/>
    <property type="molecule type" value="Genomic_DNA"/>
</dbReference>
<dbReference type="KEGG" id="tet:TTHERM_00467800"/>
<keyword evidence="3" id="KW-1185">Reference proteome</keyword>
<dbReference type="PANTHER" id="PTHR32251:SF23">
    <property type="entry name" value="3-OXO-5-ALPHA-STEROID 4-DEHYDROGENASE (DUF1295)"/>
    <property type="match status" value="1"/>
</dbReference>
<accession>I7MAL5</accession>
<protein>
    <submittedName>
        <fullName evidence="2">Phospholipid methyltransferase</fullName>
    </submittedName>
</protein>
<dbReference type="AlphaFoldDB" id="I7MAL5"/>
<dbReference type="OrthoDB" id="201504at2759"/>
<evidence type="ECO:0000256" key="1">
    <source>
        <dbReference type="SAM" id="Phobius"/>
    </source>
</evidence>
<dbReference type="InParanoid" id="I7MAL5"/>
<keyword evidence="1" id="KW-0812">Transmembrane</keyword>
<dbReference type="GeneID" id="7830476"/>
<evidence type="ECO:0000313" key="2">
    <source>
        <dbReference type="EMBL" id="EAS04831.2"/>
    </source>
</evidence>
<name>I7MAL5_TETTS</name>
<dbReference type="Gene3D" id="1.20.120.1630">
    <property type="match status" value="1"/>
</dbReference>
<dbReference type="eggNOG" id="KOG4650">
    <property type="taxonomic scope" value="Eukaryota"/>
</dbReference>
<dbReference type="Proteomes" id="UP000009168">
    <property type="component" value="Unassembled WGS sequence"/>
</dbReference>
<dbReference type="PANTHER" id="PTHR32251">
    <property type="entry name" value="3-OXO-5-ALPHA-STEROID 4-DEHYDROGENASE"/>
    <property type="match status" value="1"/>
</dbReference>
<dbReference type="GO" id="GO:0016020">
    <property type="term" value="C:membrane"/>
    <property type="evidence" value="ECO:0007669"/>
    <property type="project" value="TreeGrafter"/>
</dbReference>
<keyword evidence="2" id="KW-0808">Transferase</keyword>
<feature type="transmembrane region" description="Helical" evidence="1">
    <location>
        <begin position="141"/>
        <end position="163"/>
    </location>
</feature>
<dbReference type="Pfam" id="PF06966">
    <property type="entry name" value="DUF1295"/>
    <property type="match status" value="1"/>
</dbReference>
<organism evidence="2 3">
    <name type="scientific">Tetrahymena thermophila (strain SB210)</name>
    <dbReference type="NCBI Taxonomy" id="312017"/>
    <lineage>
        <taxon>Eukaryota</taxon>
        <taxon>Sar</taxon>
        <taxon>Alveolata</taxon>
        <taxon>Ciliophora</taxon>
        <taxon>Intramacronucleata</taxon>
        <taxon>Oligohymenophorea</taxon>
        <taxon>Hymenostomatida</taxon>
        <taxon>Tetrahymenina</taxon>
        <taxon>Tetrahymenidae</taxon>
        <taxon>Tetrahymena</taxon>
    </lineage>
</organism>
<keyword evidence="1" id="KW-0472">Membrane</keyword>
<evidence type="ECO:0000313" key="3">
    <source>
        <dbReference type="Proteomes" id="UP000009168"/>
    </source>
</evidence>
<feature type="transmembrane region" description="Helical" evidence="1">
    <location>
        <begin position="253"/>
        <end position="271"/>
    </location>
</feature>
<feature type="transmembrane region" description="Helical" evidence="1">
    <location>
        <begin position="183"/>
        <end position="202"/>
    </location>
</feature>
<sequence length="306" mass="36290">MNKSQENKYPYLVSLFIMVFPYALAFLTLEIFYDFTQPFNLHPLIRVLLVDIAHTILVFAFSFIFKNSSIYDPYWQTLPIGYAYILNKQSLYSNSLRNMLAIFPLLAYCIKQNVYYFRFWPGFQYEDFRYKQYSNVIHNPVLYWLFSFFSFHLFPTILVFLGLTPLYYILNEDLANQTFIQEFITYLGSFISLAGVIIEAIADEQLLPWRGVKTEKCIEVGLWKYSRHPNYFGQITIWWGIFISLLGSTNPPLWTVIGAVSITCLFNFYSVPAMEKYLSQKKPSYKLYQKTVSRLIPWFRKNLKNE</sequence>
<feature type="transmembrane region" description="Helical" evidence="1">
    <location>
        <begin position="44"/>
        <end position="65"/>
    </location>
</feature>
<feature type="transmembrane region" description="Helical" evidence="1">
    <location>
        <begin position="99"/>
        <end position="120"/>
    </location>
</feature>